<feature type="transmembrane region" description="Helical" evidence="1">
    <location>
        <begin position="20"/>
        <end position="44"/>
    </location>
</feature>
<protein>
    <submittedName>
        <fullName evidence="2">DUF2633 family protein</fullName>
    </submittedName>
</protein>
<dbReference type="InterPro" id="IPR022576">
    <property type="entry name" value="YfgG"/>
</dbReference>
<organism evidence="2 3">
    <name type="scientific">Jejubacter calystegiae</name>
    <dbReference type="NCBI Taxonomy" id="2579935"/>
    <lineage>
        <taxon>Bacteria</taxon>
        <taxon>Pseudomonadati</taxon>
        <taxon>Pseudomonadota</taxon>
        <taxon>Gammaproteobacteria</taxon>
        <taxon>Enterobacterales</taxon>
        <taxon>Enterobacteriaceae</taxon>
        <taxon>Jejubacter</taxon>
    </lineage>
</organism>
<keyword evidence="1" id="KW-1133">Transmembrane helix</keyword>
<evidence type="ECO:0000256" key="1">
    <source>
        <dbReference type="SAM" id="Phobius"/>
    </source>
</evidence>
<dbReference type="OrthoDB" id="6433189at2"/>
<name>A0A4P8YQF3_9ENTR</name>
<dbReference type="AlphaFoldDB" id="A0A4P8YQF3"/>
<keyword evidence="1" id="KW-0472">Membrane</keyword>
<dbReference type="EMBL" id="CP040428">
    <property type="protein sequence ID" value="QCT22356.1"/>
    <property type="molecule type" value="Genomic_DNA"/>
</dbReference>
<sequence>MTQFTGTRKRQRSNSRMIRIVLLISFILFFARFIYSSIGAWHHYQEKVSAQQTSLSTSQDRISRQ</sequence>
<reference evidence="2 3" key="1">
    <citation type="submission" date="2019-05" db="EMBL/GenBank/DDBJ databases">
        <title>Complete genome sequence of Izhakiella calystegiae KSNA2, an endophyte isolated from beach morning glory (Calystegia soldanella).</title>
        <authorList>
            <person name="Jiang L."/>
            <person name="Jeong J.C."/>
            <person name="Kim C.Y."/>
            <person name="Kim D.H."/>
            <person name="Kim S.W."/>
            <person name="Lee j."/>
        </authorList>
    </citation>
    <scope>NUCLEOTIDE SEQUENCE [LARGE SCALE GENOMIC DNA]</scope>
    <source>
        <strain evidence="2 3">KSNA2</strain>
    </source>
</reference>
<dbReference type="Proteomes" id="UP000302163">
    <property type="component" value="Chromosome"/>
</dbReference>
<proteinExistence type="predicted"/>
<evidence type="ECO:0000313" key="2">
    <source>
        <dbReference type="EMBL" id="QCT22356.1"/>
    </source>
</evidence>
<keyword evidence="1" id="KW-0812">Transmembrane</keyword>
<evidence type="ECO:0000313" key="3">
    <source>
        <dbReference type="Proteomes" id="UP000302163"/>
    </source>
</evidence>
<dbReference type="KEGG" id="izh:FEM41_23270"/>
<gene>
    <name evidence="2" type="ORF">FEM41_23270</name>
</gene>
<accession>A0A4P8YQF3</accession>
<dbReference type="Pfam" id="PF11119">
    <property type="entry name" value="DUF2633"/>
    <property type="match status" value="1"/>
</dbReference>
<keyword evidence="3" id="KW-1185">Reference proteome</keyword>